<gene>
    <name evidence="5 8" type="primary">trpD</name>
    <name evidence="8" type="ORF">WCD41_21470</name>
</gene>
<evidence type="ECO:0000256" key="5">
    <source>
        <dbReference type="HAMAP-Rule" id="MF_00211"/>
    </source>
</evidence>
<dbReference type="InterPro" id="IPR017459">
    <property type="entry name" value="Glycosyl_Trfase_fam3_N_dom"/>
</dbReference>
<feature type="binding site" evidence="5">
    <location>
        <begin position="95"/>
        <end position="96"/>
    </location>
    <ligand>
        <name>5-phospho-alpha-D-ribose 1-diphosphate</name>
        <dbReference type="ChEBI" id="CHEBI:58017"/>
    </ligand>
</feature>
<feature type="binding site" evidence="5">
    <location>
        <position position="237"/>
    </location>
    <ligand>
        <name>Mg(2+)</name>
        <dbReference type="ChEBI" id="CHEBI:18420"/>
        <label>1</label>
    </ligand>
</feature>
<keyword evidence="9" id="KW-1185">Reference proteome</keyword>
<dbReference type="Pfam" id="PF02885">
    <property type="entry name" value="Glycos_trans_3N"/>
    <property type="match status" value="1"/>
</dbReference>
<feature type="binding site" evidence="5">
    <location>
        <position position="236"/>
    </location>
    <ligand>
        <name>Mg(2+)</name>
        <dbReference type="ChEBI" id="CHEBI:18420"/>
        <label>2</label>
    </ligand>
</feature>
<keyword evidence="5" id="KW-0028">Amino-acid biosynthesis</keyword>
<keyword evidence="1 5" id="KW-0328">Glycosyltransferase</keyword>
<keyword evidence="3 5" id="KW-0822">Tryptophan biosynthesis</keyword>
<feature type="domain" description="Glycosyl transferase family 3 N-terminal" evidence="7">
    <location>
        <begin position="18"/>
        <end position="78"/>
    </location>
</feature>
<comment type="caution">
    <text evidence="5">Lacks conserved residue(s) required for the propagation of feature annotation.</text>
</comment>
<dbReference type="Gene3D" id="3.40.1030.10">
    <property type="entry name" value="Nucleoside phosphorylase/phosphoribosyltransferase catalytic domain"/>
    <property type="match status" value="1"/>
</dbReference>
<feature type="binding site" evidence="5">
    <location>
        <position position="100"/>
    </location>
    <ligand>
        <name>5-phospho-alpha-D-ribose 1-diphosphate</name>
        <dbReference type="ChEBI" id="CHEBI:58017"/>
    </ligand>
</feature>
<dbReference type="InterPro" id="IPR035902">
    <property type="entry name" value="Nuc_phospho_transferase"/>
</dbReference>
<protein>
    <recommendedName>
        <fullName evidence="5">Anthranilate phosphoribosyltransferase</fullName>
        <ecNumber evidence="5">2.4.2.18</ecNumber>
    </recommendedName>
</protein>
<dbReference type="PANTHER" id="PTHR43285:SF2">
    <property type="entry name" value="ANTHRANILATE PHOSPHORIBOSYLTRANSFERASE"/>
    <property type="match status" value="1"/>
</dbReference>
<evidence type="ECO:0000259" key="6">
    <source>
        <dbReference type="Pfam" id="PF00591"/>
    </source>
</evidence>
<feature type="binding site" evidence="5">
    <location>
        <begin position="120"/>
        <end position="128"/>
    </location>
    <ligand>
        <name>5-phospho-alpha-D-ribose 1-diphosphate</name>
        <dbReference type="ChEBI" id="CHEBI:58017"/>
    </ligand>
</feature>
<comment type="catalytic activity">
    <reaction evidence="5">
        <text>N-(5-phospho-beta-D-ribosyl)anthranilate + diphosphate = 5-phospho-alpha-D-ribose 1-diphosphate + anthranilate</text>
        <dbReference type="Rhea" id="RHEA:11768"/>
        <dbReference type="ChEBI" id="CHEBI:16567"/>
        <dbReference type="ChEBI" id="CHEBI:18277"/>
        <dbReference type="ChEBI" id="CHEBI:33019"/>
        <dbReference type="ChEBI" id="CHEBI:58017"/>
        <dbReference type="EC" id="2.4.2.18"/>
    </reaction>
</comment>
<comment type="pathway">
    <text evidence="5">Amino-acid biosynthesis; L-tryptophan biosynthesis; L-tryptophan from chorismate: step 2/5.</text>
</comment>
<evidence type="ECO:0000256" key="2">
    <source>
        <dbReference type="ARBA" id="ARBA00022679"/>
    </source>
</evidence>
<name>A0ABU8NCC4_9PSEU</name>
<dbReference type="InterPro" id="IPR036320">
    <property type="entry name" value="Glycosyl_Trfase_fam3_N_dom_sf"/>
</dbReference>
<dbReference type="Pfam" id="PF00591">
    <property type="entry name" value="Glycos_transf_3"/>
    <property type="match status" value="1"/>
</dbReference>
<evidence type="ECO:0000313" key="9">
    <source>
        <dbReference type="Proteomes" id="UP001370100"/>
    </source>
</evidence>
<dbReference type="Gene3D" id="1.20.970.10">
    <property type="entry name" value="Transferase, Pyrimidine Nucleoside Phosphorylase, Chain C"/>
    <property type="match status" value="1"/>
</dbReference>
<feature type="binding site" evidence="5">
    <location>
        <begin position="102"/>
        <end position="105"/>
    </location>
    <ligand>
        <name>5-phospho-alpha-D-ribose 1-diphosphate</name>
        <dbReference type="ChEBI" id="CHEBI:58017"/>
    </ligand>
</feature>
<dbReference type="EC" id="2.4.2.18" evidence="5"/>
<dbReference type="SUPFAM" id="SSF47648">
    <property type="entry name" value="Nucleoside phosphorylase/phosphoribosyltransferase N-terminal domain"/>
    <property type="match status" value="1"/>
</dbReference>
<dbReference type="Proteomes" id="UP001370100">
    <property type="component" value="Unassembled WGS sequence"/>
</dbReference>
<feature type="domain" description="Glycosyl transferase family 3" evidence="6">
    <location>
        <begin position="86"/>
        <end position="344"/>
    </location>
</feature>
<dbReference type="InterPro" id="IPR005940">
    <property type="entry name" value="Anthranilate_Pribosyl_Tfrase"/>
</dbReference>
<feature type="binding site" evidence="5">
    <location>
        <position position="92"/>
    </location>
    <ligand>
        <name>anthranilate</name>
        <dbReference type="ChEBI" id="CHEBI:16567"/>
        <label>1</label>
    </ligand>
</feature>
<feature type="binding site" evidence="5">
    <location>
        <position position="178"/>
    </location>
    <ligand>
        <name>anthranilate</name>
        <dbReference type="ChEBI" id="CHEBI:16567"/>
        <label>2</label>
    </ligand>
</feature>
<comment type="cofactor">
    <cofactor evidence="5">
        <name>Mg(2+)</name>
        <dbReference type="ChEBI" id="CHEBI:18420"/>
    </cofactor>
    <text evidence="5">Binds 2 magnesium ions per monomer.</text>
</comment>
<dbReference type="NCBIfam" id="TIGR01245">
    <property type="entry name" value="trpD"/>
    <property type="match status" value="1"/>
</dbReference>
<reference evidence="8 9" key="1">
    <citation type="submission" date="2024-03" db="EMBL/GenBank/DDBJ databases">
        <title>Actinomycetospora sp. OC33-EN06, a novel actinomycete isolated from wild orchid (Aerides multiflora).</title>
        <authorList>
            <person name="Suriyachadkun C."/>
        </authorList>
    </citation>
    <scope>NUCLEOTIDE SEQUENCE [LARGE SCALE GENOMIC DNA]</scope>
    <source>
        <strain evidence="8 9">OC33-EN06</strain>
    </source>
</reference>
<keyword evidence="5" id="KW-0479">Metal-binding</keyword>
<organism evidence="8 9">
    <name type="scientific">Actinomycetospora aeridis</name>
    <dbReference type="NCBI Taxonomy" id="3129231"/>
    <lineage>
        <taxon>Bacteria</taxon>
        <taxon>Bacillati</taxon>
        <taxon>Actinomycetota</taxon>
        <taxon>Actinomycetes</taxon>
        <taxon>Pseudonocardiales</taxon>
        <taxon>Pseudonocardiaceae</taxon>
        <taxon>Actinomycetospora</taxon>
    </lineage>
</organism>
<accession>A0ABU8NCC4</accession>
<evidence type="ECO:0000256" key="1">
    <source>
        <dbReference type="ARBA" id="ARBA00022676"/>
    </source>
</evidence>
<dbReference type="InterPro" id="IPR000312">
    <property type="entry name" value="Glycosyl_Trfase_fam3"/>
</dbReference>
<evidence type="ECO:0000313" key="8">
    <source>
        <dbReference type="EMBL" id="MEJ2889044.1"/>
    </source>
</evidence>
<evidence type="ECO:0000256" key="3">
    <source>
        <dbReference type="ARBA" id="ARBA00022822"/>
    </source>
</evidence>
<sequence>MTARADGSTATAPSWPGLLGRLLAGHDLAADDTEWAMDQVMSGEASPAQVAGFVVALRAKGETAPEIAGLATAMLAHARPVDVAGPVVDIVGTGGDGAHTVNISTMASVVMAAAGARVVKHGGRAASSQSGSVDVLEALGVPVDLGPDAVARCVAEVGIGFCFAQVFHPAMRHAGPVRGQLGVPTAFNLLGPLTNPARPGAALIGCADVRFAPILAEVLAARGDRAVVVRGDDGLDEITTATTTTIWHAGPGGVRVETLDPATLGVPVSGPGDLRGGDAAHNASVARAVFAGERGPVRDAVLLNAGAALAAYEETVSGAAMTDLHEGVAAGRRRAAEAVDSGAAAALLERWSAVAHAVRG</sequence>
<feature type="binding site" evidence="5">
    <location>
        <position position="92"/>
    </location>
    <ligand>
        <name>5-phospho-alpha-D-ribose 1-diphosphate</name>
        <dbReference type="ChEBI" id="CHEBI:58017"/>
    </ligand>
</feature>
<feature type="binding site" evidence="5">
    <location>
        <position position="104"/>
    </location>
    <ligand>
        <name>Mg(2+)</name>
        <dbReference type="ChEBI" id="CHEBI:18420"/>
        <label>1</label>
    </ligand>
</feature>
<dbReference type="EMBL" id="JBBEGL010000006">
    <property type="protein sequence ID" value="MEJ2889044.1"/>
    <property type="molecule type" value="Genomic_DNA"/>
</dbReference>
<keyword evidence="5" id="KW-0460">Magnesium</keyword>
<feature type="binding site" evidence="5">
    <location>
        <position position="237"/>
    </location>
    <ligand>
        <name>Mg(2+)</name>
        <dbReference type="ChEBI" id="CHEBI:18420"/>
        <label>2</label>
    </ligand>
</feature>
<comment type="subunit">
    <text evidence="5">Homodimer.</text>
</comment>
<dbReference type="SUPFAM" id="SSF52418">
    <property type="entry name" value="Nucleoside phosphorylase/phosphoribosyltransferase catalytic domain"/>
    <property type="match status" value="1"/>
</dbReference>
<dbReference type="GO" id="GO:0004048">
    <property type="term" value="F:anthranilate phosphoribosyltransferase activity"/>
    <property type="evidence" value="ECO:0007669"/>
    <property type="project" value="UniProtKB-EC"/>
</dbReference>
<comment type="similarity">
    <text evidence="5">Belongs to the anthranilate phosphoribosyltransferase family.</text>
</comment>
<comment type="function">
    <text evidence="5">Catalyzes the transfer of the phosphoribosyl group of 5-phosphorylribose-1-pyrophosphate (PRPP) to anthranilate to yield N-(5'-phosphoribosyl)-anthranilate (PRA).</text>
</comment>
<dbReference type="PANTHER" id="PTHR43285">
    <property type="entry name" value="ANTHRANILATE PHOSPHORIBOSYLTRANSFERASE"/>
    <property type="match status" value="1"/>
</dbReference>
<keyword evidence="2 5" id="KW-0808">Transferase</keyword>
<dbReference type="HAMAP" id="MF_00211">
    <property type="entry name" value="TrpD"/>
    <property type="match status" value="1"/>
</dbReference>
<proteinExistence type="inferred from homology"/>
<dbReference type="RefSeq" id="WP_337716221.1">
    <property type="nucleotide sequence ID" value="NZ_JBBEGL010000006.1"/>
</dbReference>
<keyword evidence="4 5" id="KW-0057">Aromatic amino acid biosynthesis</keyword>
<comment type="caution">
    <text evidence="8">The sequence shown here is derived from an EMBL/GenBank/DDBJ whole genome shotgun (WGS) entry which is preliminary data.</text>
</comment>
<feature type="binding site" evidence="5">
    <location>
        <position position="132"/>
    </location>
    <ligand>
        <name>5-phospho-alpha-D-ribose 1-diphosphate</name>
        <dbReference type="ChEBI" id="CHEBI:58017"/>
    </ligand>
</feature>
<evidence type="ECO:0000259" key="7">
    <source>
        <dbReference type="Pfam" id="PF02885"/>
    </source>
</evidence>
<evidence type="ECO:0000256" key="4">
    <source>
        <dbReference type="ARBA" id="ARBA00023141"/>
    </source>
</evidence>